<dbReference type="Proteomes" id="UP000054018">
    <property type="component" value="Unassembled WGS sequence"/>
</dbReference>
<proteinExistence type="predicted"/>
<gene>
    <name evidence="1" type="ORF">PISMIDRAFT_652325</name>
</gene>
<dbReference type="EMBL" id="KN834259">
    <property type="protein sequence ID" value="KIK11273.1"/>
    <property type="molecule type" value="Genomic_DNA"/>
</dbReference>
<dbReference type="HOGENOM" id="CLU_2503989_0_0_1"/>
<reference evidence="1 2" key="1">
    <citation type="submission" date="2014-04" db="EMBL/GenBank/DDBJ databases">
        <authorList>
            <consortium name="DOE Joint Genome Institute"/>
            <person name="Kuo A."/>
            <person name="Kohler A."/>
            <person name="Costa M.D."/>
            <person name="Nagy L.G."/>
            <person name="Floudas D."/>
            <person name="Copeland A."/>
            <person name="Barry K.W."/>
            <person name="Cichocki N."/>
            <person name="Veneault-Fourrey C."/>
            <person name="LaButti K."/>
            <person name="Lindquist E.A."/>
            <person name="Lipzen A."/>
            <person name="Lundell T."/>
            <person name="Morin E."/>
            <person name="Murat C."/>
            <person name="Sun H."/>
            <person name="Tunlid A."/>
            <person name="Henrissat B."/>
            <person name="Grigoriev I.V."/>
            <person name="Hibbett D.S."/>
            <person name="Martin F."/>
            <person name="Nordberg H.P."/>
            <person name="Cantor M.N."/>
            <person name="Hua S.X."/>
        </authorList>
    </citation>
    <scope>NUCLEOTIDE SEQUENCE [LARGE SCALE GENOMIC DNA]</scope>
    <source>
        <strain evidence="1 2">441</strain>
    </source>
</reference>
<sequence>HPLAYVEWFTTLQWRDPVSGLYIVTCSTRNRRRNATIISIDRIVHACHLQVRCGVNSDEGVVRGEARESPFGMVGSVRPKGTGVAW</sequence>
<organism evidence="1 2">
    <name type="scientific">Pisolithus microcarpus 441</name>
    <dbReference type="NCBI Taxonomy" id="765257"/>
    <lineage>
        <taxon>Eukaryota</taxon>
        <taxon>Fungi</taxon>
        <taxon>Dikarya</taxon>
        <taxon>Basidiomycota</taxon>
        <taxon>Agaricomycotina</taxon>
        <taxon>Agaricomycetes</taxon>
        <taxon>Agaricomycetidae</taxon>
        <taxon>Boletales</taxon>
        <taxon>Sclerodermatineae</taxon>
        <taxon>Pisolithaceae</taxon>
        <taxon>Pisolithus</taxon>
    </lineage>
</organism>
<dbReference type="AlphaFoldDB" id="A0A0C9YTQ2"/>
<reference evidence="2" key="2">
    <citation type="submission" date="2015-01" db="EMBL/GenBank/DDBJ databases">
        <title>Evolutionary Origins and Diversification of the Mycorrhizal Mutualists.</title>
        <authorList>
            <consortium name="DOE Joint Genome Institute"/>
            <consortium name="Mycorrhizal Genomics Consortium"/>
            <person name="Kohler A."/>
            <person name="Kuo A."/>
            <person name="Nagy L.G."/>
            <person name="Floudas D."/>
            <person name="Copeland A."/>
            <person name="Barry K.W."/>
            <person name="Cichocki N."/>
            <person name="Veneault-Fourrey C."/>
            <person name="LaButti K."/>
            <person name="Lindquist E.A."/>
            <person name="Lipzen A."/>
            <person name="Lundell T."/>
            <person name="Morin E."/>
            <person name="Murat C."/>
            <person name="Riley R."/>
            <person name="Ohm R."/>
            <person name="Sun H."/>
            <person name="Tunlid A."/>
            <person name="Henrissat B."/>
            <person name="Grigoriev I.V."/>
            <person name="Hibbett D.S."/>
            <person name="Martin F."/>
        </authorList>
    </citation>
    <scope>NUCLEOTIDE SEQUENCE [LARGE SCALE GENOMIC DNA]</scope>
    <source>
        <strain evidence="2">441</strain>
    </source>
</reference>
<keyword evidence="2" id="KW-1185">Reference proteome</keyword>
<accession>A0A0C9YTQ2</accession>
<evidence type="ECO:0000313" key="2">
    <source>
        <dbReference type="Proteomes" id="UP000054018"/>
    </source>
</evidence>
<evidence type="ECO:0000313" key="1">
    <source>
        <dbReference type="EMBL" id="KIK11273.1"/>
    </source>
</evidence>
<protein>
    <submittedName>
        <fullName evidence="1">Uncharacterized protein</fullName>
    </submittedName>
</protein>
<feature type="non-terminal residue" evidence="1">
    <location>
        <position position="1"/>
    </location>
</feature>
<name>A0A0C9YTQ2_9AGAM</name>
<dbReference type="OrthoDB" id="3244185at2759"/>